<keyword evidence="4" id="KW-0597">Phosphoprotein</keyword>
<comment type="catalytic activity">
    <reaction evidence="1">
        <text>ATP + protein L-histidine = ADP + protein N-phospho-L-histidine.</text>
        <dbReference type="EC" id="2.7.13.3"/>
    </reaction>
</comment>
<evidence type="ECO:0000256" key="1">
    <source>
        <dbReference type="ARBA" id="ARBA00000085"/>
    </source>
</evidence>
<dbReference type="SUPFAM" id="SSF47384">
    <property type="entry name" value="Homodimeric domain of signal transducing histidine kinase"/>
    <property type="match status" value="1"/>
</dbReference>
<protein>
    <recommendedName>
        <fullName evidence="3">histidine kinase</fullName>
        <ecNumber evidence="3">2.7.13.3</ecNumber>
    </recommendedName>
</protein>
<dbReference type="EMBL" id="QGQD01000043">
    <property type="protein sequence ID" value="TLD01103.1"/>
    <property type="molecule type" value="Genomic_DNA"/>
</dbReference>
<proteinExistence type="predicted"/>
<dbReference type="CDD" id="cd00082">
    <property type="entry name" value="HisKA"/>
    <property type="match status" value="1"/>
</dbReference>
<keyword evidence="11" id="KW-1185">Reference proteome</keyword>
<dbReference type="InterPro" id="IPR005467">
    <property type="entry name" value="His_kinase_dom"/>
</dbReference>
<dbReference type="GO" id="GO:0016036">
    <property type="term" value="P:cellular response to phosphate starvation"/>
    <property type="evidence" value="ECO:0007669"/>
    <property type="project" value="TreeGrafter"/>
</dbReference>
<dbReference type="InterPro" id="IPR036890">
    <property type="entry name" value="HATPase_C_sf"/>
</dbReference>
<dbReference type="RefSeq" id="WP_044293726.1">
    <property type="nucleotide sequence ID" value="NZ_CABMJZ010000020.1"/>
</dbReference>
<dbReference type="InterPro" id="IPR003594">
    <property type="entry name" value="HATPase_dom"/>
</dbReference>
<dbReference type="Gene3D" id="1.10.287.130">
    <property type="match status" value="1"/>
</dbReference>
<sequence>MIKKLQKKFILITMGAVALVMILLIGVINAANIYQMNRKMDGVLYVLSENDGRFPEFEKDKSEKLNVGFGFEMTEETQYETRYFIVECGADGKVLQTDTSHVAAISETEAKEYTAKVLETGRKSGFNGIYKFMVVEKEFGTLTVFVDCRSQIQMVTLFAILSFVIAISCLLLIFILIFILSKKAVQPVIENMEKQKQFITDAGHEIKTPLAIISADADVLELSTGKNEWVDSIRSQTARLDKLVKNLLALAKMDEENIQLIFGNFPVSEVVLEAAAPFEAVAELQNKHFDLNIQSNLILHGDESSIRQLVTILVDNAVKYAEPGGQIKISLSAAGKAVRLEVYNTGKDLPKDNLNKLFDRFYRADSSRSRDTGGYGIGLSIAQNIVKAHKGKISVQSEGGKSIWFTVLL</sequence>
<dbReference type="PANTHER" id="PTHR45453:SF1">
    <property type="entry name" value="PHOSPHATE REGULON SENSOR PROTEIN PHOR"/>
    <property type="match status" value="1"/>
</dbReference>
<dbReference type="Pfam" id="PF02518">
    <property type="entry name" value="HATPase_c"/>
    <property type="match status" value="1"/>
</dbReference>
<gene>
    <name evidence="10" type="primary">phoR_8</name>
    <name evidence="10" type="ORF">DSM106044_01893</name>
</gene>
<evidence type="ECO:0000256" key="4">
    <source>
        <dbReference type="ARBA" id="ARBA00022553"/>
    </source>
</evidence>
<dbReference type="GO" id="GO:0004721">
    <property type="term" value="F:phosphoprotein phosphatase activity"/>
    <property type="evidence" value="ECO:0007669"/>
    <property type="project" value="TreeGrafter"/>
</dbReference>
<keyword evidence="8" id="KW-1133">Transmembrane helix</keyword>
<name>A0A4U8QA57_9FIRM</name>
<comment type="caution">
    <text evidence="10">The sequence shown here is derived from an EMBL/GenBank/DDBJ whole genome shotgun (WGS) entry which is preliminary data.</text>
</comment>
<evidence type="ECO:0000256" key="5">
    <source>
        <dbReference type="ARBA" id="ARBA00022679"/>
    </source>
</evidence>
<dbReference type="Gene3D" id="3.30.565.10">
    <property type="entry name" value="Histidine kinase-like ATPase, C-terminal domain"/>
    <property type="match status" value="1"/>
</dbReference>
<organism evidence="10 11">
    <name type="scientific">Robinsoniella peoriensis</name>
    <dbReference type="NCBI Taxonomy" id="180332"/>
    <lineage>
        <taxon>Bacteria</taxon>
        <taxon>Bacillati</taxon>
        <taxon>Bacillota</taxon>
        <taxon>Clostridia</taxon>
        <taxon>Lachnospirales</taxon>
        <taxon>Lachnospiraceae</taxon>
        <taxon>Robinsoniella</taxon>
    </lineage>
</organism>
<dbReference type="InterPro" id="IPR036097">
    <property type="entry name" value="HisK_dim/P_sf"/>
</dbReference>
<keyword evidence="8" id="KW-0472">Membrane</keyword>
<dbReference type="SMART" id="SM00388">
    <property type="entry name" value="HisKA"/>
    <property type="match status" value="1"/>
</dbReference>
<evidence type="ECO:0000256" key="8">
    <source>
        <dbReference type="SAM" id="Phobius"/>
    </source>
</evidence>
<dbReference type="InterPro" id="IPR003661">
    <property type="entry name" value="HisK_dim/P_dom"/>
</dbReference>
<dbReference type="OrthoDB" id="9813151at2"/>
<dbReference type="PANTHER" id="PTHR45453">
    <property type="entry name" value="PHOSPHATE REGULON SENSOR PROTEIN PHOR"/>
    <property type="match status" value="1"/>
</dbReference>
<dbReference type="Proteomes" id="UP000306509">
    <property type="component" value="Unassembled WGS sequence"/>
</dbReference>
<evidence type="ECO:0000256" key="2">
    <source>
        <dbReference type="ARBA" id="ARBA00004370"/>
    </source>
</evidence>
<evidence type="ECO:0000256" key="7">
    <source>
        <dbReference type="ARBA" id="ARBA00023012"/>
    </source>
</evidence>
<accession>A0A4U8QA57</accession>
<dbReference type="PROSITE" id="PS50109">
    <property type="entry name" value="HIS_KIN"/>
    <property type="match status" value="1"/>
</dbReference>
<keyword evidence="7" id="KW-0902">Two-component regulatory system</keyword>
<evidence type="ECO:0000313" key="10">
    <source>
        <dbReference type="EMBL" id="TLD01103.1"/>
    </source>
</evidence>
<dbReference type="SMART" id="SM00387">
    <property type="entry name" value="HATPase_c"/>
    <property type="match status" value="1"/>
</dbReference>
<dbReference type="PRINTS" id="PR00344">
    <property type="entry name" value="BCTRLSENSOR"/>
</dbReference>
<dbReference type="FunFam" id="3.30.565.10:FF:000006">
    <property type="entry name" value="Sensor histidine kinase WalK"/>
    <property type="match status" value="1"/>
</dbReference>
<keyword evidence="6" id="KW-0418">Kinase</keyword>
<feature type="transmembrane region" description="Helical" evidence="8">
    <location>
        <begin position="157"/>
        <end position="180"/>
    </location>
</feature>
<dbReference type="InterPro" id="IPR050351">
    <property type="entry name" value="BphY/WalK/GraS-like"/>
</dbReference>
<feature type="domain" description="Histidine kinase" evidence="9">
    <location>
        <begin position="201"/>
        <end position="409"/>
    </location>
</feature>
<evidence type="ECO:0000256" key="3">
    <source>
        <dbReference type="ARBA" id="ARBA00012438"/>
    </source>
</evidence>
<dbReference type="GO" id="GO:0000155">
    <property type="term" value="F:phosphorelay sensor kinase activity"/>
    <property type="evidence" value="ECO:0007669"/>
    <property type="project" value="InterPro"/>
</dbReference>
<keyword evidence="5 10" id="KW-0808">Transferase</keyword>
<comment type="subcellular location">
    <subcellularLocation>
        <location evidence="2">Membrane</location>
    </subcellularLocation>
</comment>
<evidence type="ECO:0000256" key="6">
    <source>
        <dbReference type="ARBA" id="ARBA00022777"/>
    </source>
</evidence>
<reference evidence="10 11" key="1">
    <citation type="journal article" date="2019" name="Anaerobe">
        <title>Detection of Robinsoniella peoriensis in multiple bone samples of a trauma patient.</title>
        <authorList>
            <person name="Schrottner P."/>
            <person name="Hartwich K."/>
            <person name="Bunk B."/>
            <person name="Schober I."/>
            <person name="Helbig S."/>
            <person name="Rudolph W.W."/>
            <person name="Gunzer F."/>
        </authorList>
    </citation>
    <scope>NUCLEOTIDE SEQUENCE [LARGE SCALE GENOMIC DNA]</scope>
    <source>
        <strain evidence="10 11">DSM 106044</strain>
    </source>
</reference>
<dbReference type="STRING" id="180332.GCA_000797495_04830"/>
<keyword evidence="8" id="KW-0812">Transmembrane</keyword>
<dbReference type="Pfam" id="PF00512">
    <property type="entry name" value="HisKA"/>
    <property type="match status" value="1"/>
</dbReference>
<dbReference type="GO" id="GO:0005886">
    <property type="term" value="C:plasma membrane"/>
    <property type="evidence" value="ECO:0007669"/>
    <property type="project" value="TreeGrafter"/>
</dbReference>
<dbReference type="SUPFAM" id="SSF55874">
    <property type="entry name" value="ATPase domain of HSP90 chaperone/DNA topoisomerase II/histidine kinase"/>
    <property type="match status" value="1"/>
</dbReference>
<dbReference type="AlphaFoldDB" id="A0A4U8QA57"/>
<evidence type="ECO:0000313" key="11">
    <source>
        <dbReference type="Proteomes" id="UP000306509"/>
    </source>
</evidence>
<evidence type="ECO:0000259" key="9">
    <source>
        <dbReference type="PROSITE" id="PS50109"/>
    </source>
</evidence>
<dbReference type="EC" id="2.7.13.3" evidence="3"/>
<dbReference type="InterPro" id="IPR004358">
    <property type="entry name" value="Sig_transdc_His_kin-like_C"/>
</dbReference>